<keyword evidence="7" id="KW-1185">Reference proteome</keyword>
<gene>
    <name evidence="8" type="primary">LOC112402607</name>
</gene>
<evidence type="ECO:0000256" key="6">
    <source>
        <dbReference type="SAM" id="MobiDB-lite"/>
    </source>
</evidence>
<dbReference type="STRING" id="1706337.A0A341BRQ2"/>
<evidence type="ECO:0000313" key="8">
    <source>
        <dbReference type="RefSeq" id="XP_024605391.1"/>
    </source>
</evidence>
<evidence type="ECO:0000313" key="7">
    <source>
        <dbReference type="Proteomes" id="UP000252040"/>
    </source>
</evidence>
<dbReference type="SMART" id="SM00320">
    <property type="entry name" value="WD40"/>
    <property type="match status" value="2"/>
</dbReference>
<dbReference type="AlphaFoldDB" id="A0A341BRQ2"/>
<accession>A0A341BRQ2</accession>
<dbReference type="GeneID" id="112402607"/>
<evidence type="ECO:0000256" key="3">
    <source>
        <dbReference type="ARBA" id="ARBA00022737"/>
    </source>
</evidence>
<protein>
    <submittedName>
        <fullName evidence="8">Kinesin-like protein KIF21B</fullName>
    </submittedName>
</protein>
<dbReference type="GO" id="GO:0000027">
    <property type="term" value="P:ribosomal large subunit assembly"/>
    <property type="evidence" value="ECO:0007669"/>
    <property type="project" value="TreeGrafter"/>
</dbReference>
<evidence type="ECO:0000256" key="2">
    <source>
        <dbReference type="ARBA" id="ARBA00022574"/>
    </source>
</evidence>
<feature type="region of interest" description="Disordered" evidence="6">
    <location>
        <begin position="1"/>
        <end position="23"/>
    </location>
</feature>
<proteinExistence type="predicted"/>
<dbReference type="PANTHER" id="PTHR19848:SF0">
    <property type="entry name" value="NOTCHLESS PROTEIN HOMOLOG 1"/>
    <property type="match status" value="1"/>
</dbReference>
<dbReference type="InterPro" id="IPR001680">
    <property type="entry name" value="WD40_rpt"/>
</dbReference>
<name>A0A341BRQ2_NEOAA</name>
<reference evidence="8" key="1">
    <citation type="submission" date="2025-08" db="UniProtKB">
        <authorList>
            <consortium name="RefSeq"/>
        </authorList>
    </citation>
    <scope>IDENTIFICATION</scope>
    <source>
        <tissue evidence="8">Meat</tissue>
    </source>
</reference>
<keyword evidence="4" id="KW-0539">Nucleus</keyword>
<feature type="repeat" description="WD" evidence="5">
    <location>
        <begin position="27"/>
        <end position="68"/>
    </location>
</feature>
<dbReference type="InterPro" id="IPR036322">
    <property type="entry name" value="WD40_repeat_dom_sf"/>
</dbReference>
<dbReference type="Pfam" id="PF00400">
    <property type="entry name" value="WD40"/>
    <property type="match status" value="2"/>
</dbReference>
<feature type="repeat" description="WD" evidence="5">
    <location>
        <begin position="69"/>
        <end position="99"/>
    </location>
</feature>
<evidence type="ECO:0000256" key="4">
    <source>
        <dbReference type="ARBA" id="ARBA00023242"/>
    </source>
</evidence>
<dbReference type="SUPFAM" id="SSF50978">
    <property type="entry name" value="WD40 repeat-like"/>
    <property type="match status" value="1"/>
</dbReference>
<dbReference type="InterPro" id="IPR015943">
    <property type="entry name" value="WD40/YVTN_repeat-like_dom_sf"/>
</dbReference>
<dbReference type="InParanoid" id="A0A341BRQ2"/>
<dbReference type="KEGG" id="nasi:112402607"/>
<dbReference type="GO" id="GO:0005730">
    <property type="term" value="C:nucleolus"/>
    <property type="evidence" value="ECO:0007669"/>
    <property type="project" value="TreeGrafter"/>
</dbReference>
<keyword evidence="2 5" id="KW-0853">WD repeat</keyword>
<dbReference type="PROSITE" id="PS50082">
    <property type="entry name" value="WD_REPEATS_2"/>
    <property type="match status" value="2"/>
</dbReference>
<dbReference type="PANTHER" id="PTHR19848">
    <property type="entry name" value="WD40 REPEAT PROTEIN"/>
    <property type="match status" value="1"/>
</dbReference>
<keyword evidence="3" id="KW-0677">Repeat</keyword>
<comment type="subcellular location">
    <subcellularLocation>
        <location evidence="1">Nucleus</location>
    </subcellularLocation>
</comment>
<dbReference type="Gene3D" id="2.130.10.10">
    <property type="entry name" value="YVTN repeat-like/Quinoprotein amine dehydrogenase"/>
    <property type="match status" value="1"/>
</dbReference>
<evidence type="ECO:0000256" key="5">
    <source>
        <dbReference type="PROSITE-ProRule" id="PRU00221"/>
    </source>
</evidence>
<evidence type="ECO:0000256" key="1">
    <source>
        <dbReference type="ARBA" id="ARBA00004123"/>
    </source>
</evidence>
<dbReference type="Proteomes" id="UP000252040">
    <property type="component" value="Unplaced"/>
</dbReference>
<dbReference type="RefSeq" id="XP_024605391.1">
    <property type="nucleotide sequence ID" value="XM_024749623.1"/>
</dbReference>
<organism evidence="7 8">
    <name type="scientific">Neophocaena asiaeorientalis asiaeorientalis</name>
    <name type="common">Yangtze finless porpoise</name>
    <name type="synonym">Neophocaena phocaenoides subsp. asiaeorientalis</name>
    <dbReference type="NCBI Taxonomy" id="1706337"/>
    <lineage>
        <taxon>Eukaryota</taxon>
        <taxon>Metazoa</taxon>
        <taxon>Chordata</taxon>
        <taxon>Craniata</taxon>
        <taxon>Vertebrata</taxon>
        <taxon>Euteleostomi</taxon>
        <taxon>Mammalia</taxon>
        <taxon>Eutheria</taxon>
        <taxon>Laurasiatheria</taxon>
        <taxon>Artiodactyla</taxon>
        <taxon>Whippomorpha</taxon>
        <taxon>Cetacea</taxon>
        <taxon>Odontoceti</taxon>
        <taxon>Phocoenidae</taxon>
        <taxon>Neophocaena</taxon>
    </lineage>
</organism>
<sequence>MRDSPLEPGAGPPASRPHGSLLPQQIPTAHKDWVCALAFVPGRPMLLSACRAGVIKVWNVDNFTPIGEIKGHDSPINAMCTNARHIFSASSDLTVKFWSARRLVPSGPH</sequence>